<organism evidence="2 3">
    <name type="scientific">Juglans regia</name>
    <name type="common">English walnut</name>
    <dbReference type="NCBI Taxonomy" id="51240"/>
    <lineage>
        <taxon>Eukaryota</taxon>
        <taxon>Viridiplantae</taxon>
        <taxon>Streptophyta</taxon>
        <taxon>Embryophyta</taxon>
        <taxon>Tracheophyta</taxon>
        <taxon>Spermatophyta</taxon>
        <taxon>Magnoliopsida</taxon>
        <taxon>eudicotyledons</taxon>
        <taxon>Gunneridae</taxon>
        <taxon>Pentapetalae</taxon>
        <taxon>rosids</taxon>
        <taxon>fabids</taxon>
        <taxon>Fagales</taxon>
        <taxon>Juglandaceae</taxon>
        <taxon>Juglans</taxon>
    </lineage>
</organism>
<feature type="compositionally biased region" description="Acidic residues" evidence="1">
    <location>
        <begin position="131"/>
        <end position="143"/>
    </location>
</feature>
<dbReference type="OrthoDB" id="769821at2759"/>
<dbReference type="Gramene" id="Jr13_28050_p1">
    <property type="protein sequence ID" value="cds.Jr13_28050_p1"/>
    <property type="gene ID" value="Jr13_28050"/>
</dbReference>
<dbReference type="STRING" id="51240.A0A2I4DW96"/>
<proteinExistence type="predicted"/>
<accession>A0A2I4DW96</accession>
<evidence type="ECO:0000313" key="2">
    <source>
        <dbReference type="Proteomes" id="UP000235220"/>
    </source>
</evidence>
<dbReference type="Proteomes" id="UP000235220">
    <property type="component" value="Chromosome 13"/>
</dbReference>
<dbReference type="KEGG" id="jre:108984048"/>
<feature type="region of interest" description="Disordered" evidence="1">
    <location>
        <begin position="174"/>
        <end position="221"/>
    </location>
</feature>
<dbReference type="Pfam" id="PF07797">
    <property type="entry name" value="DUF1639"/>
    <property type="match status" value="1"/>
</dbReference>
<dbReference type="RefSeq" id="XP_018811422.2">
    <property type="nucleotide sequence ID" value="XM_018955877.2"/>
</dbReference>
<sequence length="283" mass="32119">MVCAGLQGERETVRRPEKTIMAMEPERSKALHNFTLPLKWGNQRYLRCMKVSPDGVVGVDRRSLAPILESSPVTRRRELERKRKRDWKSGIESGGGGGEGVEAVRKEVLFDLKTAVDKMKVEIFRKEVEEEEEEIEEDEEIEEANQSPPVDESARPWNLRTRRAACKAPIGGGMGLRIEDKKVNSSPLRSENNGVRSPRLRGGGGGGASEKKEKKRTKLTVPLTRKEIEEDFIEFLGHRPPRRPKKRLRNVQKQLDSLFPGLWLLDITVDSYKVPESGENGKR</sequence>
<dbReference type="FunCoup" id="A0A2I4DW96">
    <property type="interactions" value="23"/>
</dbReference>
<feature type="region of interest" description="Disordered" evidence="1">
    <location>
        <begin position="131"/>
        <end position="155"/>
    </location>
</feature>
<feature type="compositionally biased region" description="Polar residues" evidence="1">
    <location>
        <begin position="184"/>
        <end position="195"/>
    </location>
</feature>
<dbReference type="GeneID" id="108984048"/>
<reference evidence="3" key="1">
    <citation type="submission" date="2025-08" db="UniProtKB">
        <authorList>
            <consortium name="RefSeq"/>
        </authorList>
    </citation>
    <scope>IDENTIFICATION</scope>
    <source>
        <tissue evidence="3">Leaves</tissue>
    </source>
</reference>
<dbReference type="PANTHER" id="PTHR33130">
    <property type="entry name" value="PUTATIVE (DUF1639)-RELATED"/>
    <property type="match status" value="1"/>
</dbReference>
<name>A0A2I4DW96_JUGRE</name>
<feature type="region of interest" description="Disordered" evidence="1">
    <location>
        <begin position="75"/>
        <end position="100"/>
    </location>
</feature>
<evidence type="ECO:0000313" key="3">
    <source>
        <dbReference type="RefSeq" id="XP_018811422.2"/>
    </source>
</evidence>
<dbReference type="PANTHER" id="PTHR33130:SF43">
    <property type="entry name" value="OS01G0688600 PROTEIN"/>
    <property type="match status" value="1"/>
</dbReference>
<gene>
    <name evidence="3" type="primary">LOC108984048</name>
</gene>
<dbReference type="InterPro" id="IPR012438">
    <property type="entry name" value="DUF1639"/>
</dbReference>
<dbReference type="AlphaFoldDB" id="A0A2I4DW96"/>
<protein>
    <submittedName>
        <fullName evidence="3">Uncharacterized protein LOC108984048</fullName>
    </submittedName>
</protein>
<keyword evidence="2" id="KW-1185">Reference proteome</keyword>
<evidence type="ECO:0000256" key="1">
    <source>
        <dbReference type="SAM" id="MobiDB-lite"/>
    </source>
</evidence>